<dbReference type="EMBL" id="BARW01014964">
    <property type="protein sequence ID" value="GAI82101.1"/>
    <property type="molecule type" value="Genomic_DNA"/>
</dbReference>
<feature type="non-terminal residue" evidence="1">
    <location>
        <position position="1"/>
    </location>
</feature>
<name>X1SSJ7_9ZZZZ</name>
<protein>
    <submittedName>
        <fullName evidence="1">Uncharacterized protein</fullName>
    </submittedName>
</protein>
<accession>X1SSJ7</accession>
<proteinExistence type="predicted"/>
<evidence type="ECO:0000313" key="1">
    <source>
        <dbReference type="EMBL" id="GAI82101.1"/>
    </source>
</evidence>
<sequence length="36" mass="3547">SAGDKIKIGDALNVTGAGGVVLTISGTPYVEGYPEP</sequence>
<dbReference type="AlphaFoldDB" id="X1SSJ7"/>
<comment type="caution">
    <text evidence="1">The sequence shown here is derived from an EMBL/GenBank/DDBJ whole genome shotgun (WGS) entry which is preliminary data.</text>
</comment>
<reference evidence="1" key="1">
    <citation type="journal article" date="2014" name="Front. Microbiol.">
        <title>High frequency of phylogenetically diverse reductive dehalogenase-homologous genes in deep subseafloor sedimentary metagenomes.</title>
        <authorList>
            <person name="Kawai M."/>
            <person name="Futagami T."/>
            <person name="Toyoda A."/>
            <person name="Takaki Y."/>
            <person name="Nishi S."/>
            <person name="Hori S."/>
            <person name="Arai W."/>
            <person name="Tsubouchi T."/>
            <person name="Morono Y."/>
            <person name="Uchiyama I."/>
            <person name="Ito T."/>
            <person name="Fujiyama A."/>
            <person name="Inagaki F."/>
            <person name="Takami H."/>
        </authorList>
    </citation>
    <scope>NUCLEOTIDE SEQUENCE</scope>
    <source>
        <strain evidence="1">Expedition CK06-06</strain>
    </source>
</reference>
<organism evidence="1">
    <name type="scientific">marine sediment metagenome</name>
    <dbReference type="NCBI Taxonomy" id="412755"/>
    <lineage>
        <taxon>unclassified sequences</taxon>
        <taxon>metagenomes</taxon>
        <taxon>ecological metagenomes</taxon>
    </lineage>
</organism>
<gene>
    <name evidence="1" type="ORF">S12H4_26389</name>
</gene>